<keyword evidence="7" id="KW-0597">Phosphoprotein</keyword>
<dbReference type="InterPro" id="IPR008207">
    <property type="entry name" value="Sig_transdc_His_kin_Hpt_dom"/>
</dbReference>
<dbReference type="PANTHER" id="PTHR43395:SF1">
    <property type="entry name" value="CHEMOTAXIS PROTEIN CHEA"/>
    <property type="match status" value="1"/>
</dbReference>
<accession>A0A4P6UWG4</accession>
<dbReference type="InterPro" id="IPR037006">
    <property type="entry name" value="CheA-like_homodim_sf"/>
</dbReference>
<dbReference type="SUPFAM" id="SSF47226">
    <property type="entry name" value="Histidine-containing phosphotransfer domain, HPT domain"/>
    <property type="match status" value="1"/>
</dbReference>
<dbReference type="Gene3D" id="1.10.287.560">
    <property type="entry name" value="Histidine kinase CheA-like, homodimeric domain"/>
    <property type="match status" value="1"/>
</dbReference>
<dbReference type="SUPFAM" id="SSF47384">
    <property type="entry name" value="Homodimeric domain of signal transducing histidine kinase"/>
    <property type="match status" value="1"/>
</dbReference>
<dbReference type="GO" id="GO:0005524">
    <property type="term" value="F:ATP binding"/>
    <property type="evidence" value="ECO:0007669"/>
    <property type="project" value="UniProtKB-KW"/>
</dbReference>
<evidence type="ECO:0000256" key="1">
    <source>
        <dbReference type="ARBA" id="ARBA00000085"/>
    </source>
</evidence>
<evidence type="ECO:0000256" key="2">
    <source>
        <dbReference type="ARBA" id="ARBA00012438"/>
    </source>
</evidence>
<dbReference type="InterPro" id="IPR051315">
    <property type="entry name" value="Bact_Chemotaxis_CheA"/>
</dbReference>
<keyword evidence="4" id="KW-0808">Transferase</keyword>
<evidence type="ECO:0000256" key="7">
    <source>
        <dbReference type="PROSITE-ProRule" id="PRU00110"/>
    </source>
</evidence>
<evidence type="ECO:0000259" key="9">
    <source>
        <dbReference type="PROSITE" id="PS50894"/>
    </source>
</evidence>
<dbReference type="Proteomes" id="UP000291151">
    <property type="component" value="Chromosome"/>
</dbReference>
<dbReference type="EC" id="2.7.13.3" evidence="2"/>
<dbReference type="InterPro" id="IPR035891">
    <property type="entry name" value="CheY-binding_CheA"/>
</dbReference>
<evidence type="ECO:0000256" key="5">
    <source>
        <dbReference type="ARBA" id="ARBA00022840"/>
    </source>
</evidence>
<dbReference type="Pfam" id="PF07194">
    <property type="entry name" value="P2"/>
    <property type="match status" value="1"/>
</dbReference>
<dbReference type="Pfam" id="PF02895">
    <property type="entry name" value="H-kinase_dim"/>
    <property type="match status" value="1"/>
</dbReference>
<protein>
    <recommendedName>
        <fullName evidence="2">histidine kinase</fullName>
        <ecNumber evidence="2">2.7.13.3</ecNumber>
    </recommendedName>
</protein>
<dbReference type="InterPro" id="IPR036641">
    <property type="entry name" value="HPT_dom_sf"/>
</dbReference>
<evidence type="ECO:0000256" key="6">
    <source>
        <dbReference type="ARBA" id="ARBA00023012"/>
    </source>
</evidence>
<dbReference type="KEGG" id="uth:DKZ56_12980"/>
<proteinExistence type="predicted"/>
<feature type="region of interest" description="Disordered" evidence="8">
    <location>
        <begin position="256"/>
        <end position="284"/>
    </location>
</feature>
<dbReference type="SUPFAM" id="SSF55052">
    <property type="entry name" value="CheY-binding domain of CheA"/>
    <property type="match status" value="1"/>
</dbReference>
<feature type="compositionally biased region" description="Basic and acidic residues" evidence="8">
    <location>
        <begin position="258"/>
        <end position="278"/>
    </location>
</feature>
<dbReference type="SMART" id="SM00073">
    <property type="entry name" value="HPT"/>
    <property type="match status" value="1"/>
</dbReference>
<dbReference type="InterPro" id="IPR004105">
    <property type="entry name" value="CheA-like_dim"/>
</dbReference>
<dbReference type="AlphaFoldDB" id="A0A4P6UWG4"/>
<dbReference type="GO" id="GO:0006935">
    <property type="term" value="P:chemotaxis"/>
    <property type="evidence" value="ECO:0007669"/>
    <property type="project" value="InterPro"/>
</dbReference>
<evidence type="ECO:0000256" key="8">
    <source>
        <dbReference type="SAM" id="MobiDB-lite"/>
    </source>
</evidence>
<evidence type="ECO:0000256" key="3">
    <source>
        <dbReference type="ARBA" id="ARBA00022741"/>
    </source>
</evidence>
<dbReference type="PANTHER" id="PTHR43395">
    <property type="entry name" value="SENSOR HISTIDINE KINASE CHEA"/>
    <property type="match status" value="1"/>
</dbReference>
<keyword evidence="4" id="KW-0418">Kinase</keyword>
<dbReference type="GO" id="GO:0005737">
    <property type="term" value="C:cytoplasm"/>
    <property type="evidence" value="ECO:0007669"/>
    <property type="project" value="InterPro"/>
</dbReference>
<dbReference type="Gene3D" id="1.20.120.160">
    <property type="entry name" value="HPT domain"/>
    <property type="match status" value="1"/>
</dbReference>
<dbReference type="InterPro" id="IPR036097">
    <property type="entry name" value="HisK_dim/P_sf"/>
</dbReference>
<comment type="catalytic activity">
    <reaction evidence="1">
        <text>ATP + protein L-histidine = ADP + protein N-phospho-L-histidine.</text>
        <dbReference type="EC" id="2.7.13.3"/>
    </reaction>
</comment>
<evidence type="ECO:0000313" key="11">
    <source>
        <dbReference type="Proteomes" id="UP000291151"/>
    </source>
</evidence>
<dbReference type="Pfam" id="PF01627">
    <property type="entry name" value="Hpt"/>
    <property type="match status" value="1"/>
</dbReference>
<gene>
    <name evidence="10" type="ORF">DKZ56_12980</name>
</gene>
<dbReference type="GO" id="GO:0000155">
    <property type="term" value="F:phosphorelay sensor kinase activity"/>
    <property type="evidence" value="ECO:0007669"/>
    <property type="project" value="InterPro"/>
</dbReference>
<evidence type="ECO:0000256" key="4">
    <source>
        <dbReference type="ARBA" id="ARBA00022777"/>
    </source>
</evidence>
<dbReference type="InterPro" id="IPR037052">
    <property type="entry name" value="CheA-like_P2_sf"/>
</dbReference>
<dbReference type="Gene3D" id="3.30.70.1110">
    <property type="entry name" value="Histidine kinase CheA-like, P2 response regulator-binding domain"/>
    <property type="match status" value="1"/>
</dbReference>
<dbReference type="PROSITE" id="PS50894">
    <property type="entry name" value="HPT"/>
    <property type="match status" value="1"/>
</dbReference>
<keyword evidence="3" id="KW-0547">Nucleotide-binding</keyword>
<sequence>MAEFDVSNYLGVFLDEVDKQLQILDAEILHLEKDPNNVKTIENIFRAAHTLKGSSASMGFEKMKECTHHLENIFDQIRQKKIQVTPAIINIIFDCIDLIRRMKESIIDGTLDDMDIQPFIKQLGALHTNQAIHHSKLEQVQLTEEYELDEYQKDVLRNGLILGHNAYEIKIQICKDSLMKSVRALLIQNAISEIGEIIATFPSVEVMENEDIFQGNMCFIVLTMRTKEELLECISQLSEIEQSSLKEISKTAIFDESTSQKEPRETEETKFNKKEKANQQKKKISSTVRVDVERLEYLMNLVGELVIDQTR</sequence>
<name>A0A4P6UWG4_9BACL</name>
<dbReference type="CDD" id="cd00088">
    <property type="entry name" value="HPT"/>
    <property type="match status" value="1"/>
</dbReference>
<feature type="modified residue" description="Phosphohistidine" evidence="7">
    <location>
        <position position="49"/>
    </location>
</feature>
<feature type="domain" description="HPt" evidence="9">
    <location>
        <begin position="2"/>
        <end position="106"/>
    </location>
</feature>
<dbReference type="SMART" id="SM01231">
    <property type="entry name" value="H-kinase_dim"/>
    <property type="match status" value="1"/>
</dbReference>
<dbReference type="RefSeq" id="WP_208650370.1">
    <property type="nucleotide sequence ID" value="NZ_CP036528.1"/>
</dbReference>
<keyword evidence="6" id="KW-0902">Two-component regulatory system</keyword>
<reference evidence="10 11" key="1">
    <citation type="submission" date="2019-02" db="EMBL/GenBank/DDBJ databases">
        <title>Ureibacillus thermophilus.</title>
        <authorList>
            <person name="Sunny J.S."/>
            <person name="Natarajan A."/>
            <person name="Saleena L.M."/>
        </authorList>
    </citation>
    <scope>NUCLEOTIDE SEQUENCE [LARGE SCALE GENOMIC DNA]</scope>
    <source>
        <strain evidence="10 11">LM102</strain>
    </source>
</reference>
<dbReference type="InterPro" id="IPR010808">
    <property type="entry name" value="CheA_P2-bd"/>
</dbReference>
<keyword evidence="11" id="KW-1185">Reference proteome</keyword>
<dbReference type="EMBL" id="CP036528">
    <property type="protein sequence ID" value="QBK26681.1"/>
    <property type="molecule type" value="Genomic_DNA"/>
</dbReference>
<organism evidence="10 11">
    <name type="scientific">Ureibacillus thermophilus</name>
    <dbReference type="NCBI Taxonomy" id="367743"/>
    <lineage>
        <taxon>Bacteria</taxon>
        <taxon>Bacillati</taxon>
        <taxon>Bacillota</taxon>
        <taxon>Bacilli</taxon>
        <taxon>Bacillales</taxon>
        <taxon>Caryophanaceae</taxon>
        <taxon>Ureibacillus</taxon>
    </lineage>
</organism>
<evidence type="ECO:0000313" key="10">
    <source>
        <dbReference type="EMBL" id="QBK26681.1"/>
    </source>
</evidence>
<keyword evidence="5" id="KW-0067">ATP-binding</keyword>